<feature type="domain" description="Coenzyme Q-binding protein COQ10 START" evidence="1">
    <location>
        <begin position="77"/>
        <end position="198"/>
    </location>
</feature>
<dbReference type="Pfam" id="PF03364">
    <property type="entry name" value="Polyketide_cyc"/>
    <property type="match status" value="1"/>
</dbReference>
<proteinExistence type="predicted"/>
<dbReference type="InterPro" id="IPR023393">
    <property type="entry name" value="START-like_dom_sf"/>
</dbReference>
<evidence type="ECO:0000313" key="3">
    <source>
        <dbReference type="Proteomes" id="UP000236333"/>
    </source>
</evidence>
<dbReference type="PANTHER" id="PTHR31385">
    <property type="entry name" value="PUTATIVE (DUF220)-RELATED"/>
    <property type="match status" value="1"/>
</dbReference>
<dbReference type="Gene3D" id="3.30.530.20">
    <property type="match status" value="1"/>
</dbReference>
<sequence length="227" mass="24447">MASRSRVRERPCHALTTLTDASPAVLADDDLDIYGIGASTSVRDCGALDCAPRIISSTVRDTPGGGASYTVLGQLRIQAPAEEVYALLTDYARCHHVFKNIASSEVLRTDGGELEVVQNCKWAFLAFSGTFKVHLGVREDPDRGILTFSLVQSNFMNDFEGRWCVRPGSGEGGPSGAWCEVEHSLSVVPSVPVPAAVAYYTRGIFVRQVESILRDLQEGMASRPGGP</sequence>
<dbReference type="SUPFAM" id="SSF55961">
    <property type="entry name" value="Bet v1-like"/>
    <property type="match status" value="1"/>
</dbReference>
<dbReference type="InterPro" id="IPR005031">
    <property type="entry name" value="COQ10_START"/>
</dbReference>
<dbReference type="AlphaFoldDB" id="A0A2J7ZSM0"/>
<evidence type="ECO:0000313" key="2">
    <source>
        <dbReference type="EMBL" id="PNH03267.1"/>
    </source>
</evidence>
<protein>
    <recommendedName>
        <fullName evidence="1">Coenzyme Q-binding protein COQ10 START domain-containing protein</fullName>
    </recommendedName>
</protein>
<accession>A0A2J7ZSM0</accession>
<reference evidence="2 3" key="1">
    <citation type="journal article" date="2017" name="Mol. Biol. Evol.">
        <title>The 4-celled Tetrabaena socialis nuclear genome reveals the essential components for genetic control of cell number at the origin of multicellularity in the volvocine lineage.</title>
        <authorList>
            <person name="Featherston J."/>
            <person name="Arakaki Y."/>
            <person name="Hanschen E.R."/>
            <person name="Ferris P.J."/>
            <person name="Michod R.E."/>
            <person name="Olson B.J.S.C."/>
            <person name="Nozaki H."/>
            <person name="Durand P.M."/>
        </authorList>
    </citation>
    <scope>NUCLEOTIDE SEQUENCE [LARGE SCALE GENOMIC DNA]</scope>
    <source>
        <strain evidence="2 3">NIES-571</strain>
    </source>
</reference>
<comment type="caution">
    <text evidence="2">The sequence shown here is derived from an EMBL/GenBank/DDBJ whole genome shotgun (WGS) entry which is preliminary data.</text>
</comment>
<evidence type="ECO:0000259" key="1">
    <source>
        <dbReference type="Pfam" id="PF03364"/>
    </source>
</evidence>
<dbReference type="EMBL" id="PGGS01000526">
    <property type="protein sequence ID" value="PNH03267.1"/>
    <property type="molecule type" value="Genomic_DNA"/>
</dbReference>
<organism evidence="2 3">
    <name type="scientific">Tetrabaena socialis</name>
    <dbReference type="NCBI Taxonomy" id="47790"/>
    <lineage>
        <taxon>Eukaryota</taxon>
        <taxon>Viridiplantae</taxon>
        <taxon>Chlorophyta</taxon>
        <taxon>core chlorophytes</taxon>
        <taxon>Chlorophyceae</taxon>
        <taxon>CS clade</taxon>
        <taxon>Chlamydomonadales</taxon>
        <taxon>Tetrabaenaceae</taxon>
        <taxon>Tetrabaena</taxon>
    </lineage>
</organism>
<dbReference type="Proteomes" id="UP000236333">
    <property type="component" value="Unassembled WGS sequence"/>
</dbReference>
<dbReference type="OrthoDB" id="530906at2759"/>
<name>A0A2J7ZSM0_9CHLO</name>
<gene>
    <name evidence="2" type="ORF">TSOC_010684</name>
</gene>
<keyword evidence="3" id="KW-1185">Reference proteome</keyword>
<dbReference type="PANTHER" id="PTHR31385:SF1">
    <property type="entry name" value="PUTATIVE (DUF220)-RELATED"/>
    <property type="match status" value="1"/>
</dbReference>